<gene>
    <name evidence="3" type="ORF">Slin15195_G118020</name>
</gene>
<dbReference type="PANTHER" id="PTHR43669:SF3">
    <property type="entry name" value="ALCOHOL DEHYDROGENASE, PUTATIVE (AFU_ORTHOLOGUE AFUA_3G03445)-RELATED"/>
    <property type="match status" value="1"/>
</dbReference>
<dbReference type="OrthoDB" id="5336600at2759"/>
<evidence type="ECO:0000313" key="4">
    <source>
        <dbReference type="Proteomes" id="UP001056384"/>
    </source>
</evidence>
<dbReference type="InterPro" id="IPR002347">
    <property type="entry name" value="SDR_fam"/>
</dbReference>
<organism evidence="3 4">
    <name type="scientific">Septoria linicola</name>
    <dbReference type="NCBI Taxonomy" id="215465"/>
    <lineage>
        <taxon>Eukaryota</taxon>
        <taxon>Fungi</taxon>
        <taxon>Dikarya</taxon>
        <taxon>Ascomycota</taxon>
        <taxon>Pezizomycotina</taxon>
        <taxon>Dothideomycetes</taxon>
        <taxon>Dothideomycetidae</taxon>
        <taxon>Mycosphaerellales</taxon>
        <taxon>Mycosphaerellaceae</taxon>
        <taxon>Septoria</taxon>
    </lineage>
</organism>
<dbReference type="PANTHER" id="PTHR43669">
    <property type="entry name" value="5-KETO-D-GLUCONATE 5-REDUCTASE"/>
    <property type="match status" value="1"/>
</dbReference>
<reference evidence="3" key="1">
    <citation type="submission" date="2022-06" db="EMBL/GenBank/DDBJ databases">
        <title>Complete genome sequences of two strains of the flax pathogen Septoria linicola.</title>
        <authorList>
            <person name="Lapalu N."/>
            <person name="Simon A."/>
            <person name="Demenou B."/>
            <person name="Paumier D."/>
            <person name="Guillot M.-P."/>
            <person name="Gout L."/>
            <person name="Valade R."/>
        </authorList>
    </citation>
    <scope>NUCLEOTIDE SEQUENCE</scope>
    <source>
        <strain evidence="3">SE15195</strain>
    </source>
</reference>
<evidence type="ECO:0000256" key="1">
    <source>
        <dbReference type="ARBA" id="ARBA00006484"/>
    </source>
</evidence>
<dbReference type="EMBL" id="CP099428">
    <property type="protein sequence ID" value="USW58483.1"/>
    <property type="molecule type" value="Genomic_DNA"/>
</dbReference>
<dbReference type="InterPro" id="IPR036291">
    <property type="entry name" value="NAD(P)-bd_dom_sf"/>
</dbReference>
<sequence length="249" mass="27294">MASGHGALIVFGSGPGIGRNVAALFAERGFSKIVLLSRSTDRLKEDAEFVKSKASSAEIITIQIDLSKDETVAKSLEEIDDRLGDQSVEAVLYNAARVEKSEMLKFPVKDYKSALQITMISLYSVAQWAIPKLLDTAQRSSYHVPSFLVTSGGLYKNPLPNLFSLSAGKAGQYNFVHAMHKEYQQQGVHCALIVVQGVVSDDAKVTTARNIAEEAWKLYEQPKEKGDLDVHIVDPDYVAQMKSRNSGKS</sequence>
<name>A0A9Q9B6S1_9PEZI</name>
<dbReference type="AlphaFoldDB" id="A0A9Q9B6S1"/>
<keyword evidence="4" id="KW-1185">Reference proteome</keyword>
<protein>
    <submittedName>
        <fullName evidence="3">Short-chain dehydrogenase/reductase SDR, NAD(P)-binding domain superfamily</fullName>
    </submittedName>
</protein>
<dbReference type="Gene3D" id="3.40.50.720">
    <property type="entry name" value="NAD(P)-binding Rossmann-like Domain"/>
    <property type="match status" value="1"/>
</dbReference>
<accession>A0A9Q9B6S1</accession>
<comment type="similarity">
    <text evidence="1">Belongs to the short-chain dehydrogenases/reductases (SDR) family.</text>
</comment>
<dbReference type="SUPFAM" id="SSF51735">
    <property type="entry name" value="NAD(P)-binding Rossmann-fold domains"/>
    <property type="match status" value="1"/>
</dbReference>
<dbReference type="Proteomes" id="UP001056384">
    <property type="component" value="Chromosome 11"/>
</dbReference>
<evidence type="ECO:0000256" key="2">
    <source>
        <dbReference type="ARBA" id="ARBA00023002"/>
    </source>
</evidence>
<dbReference type="GO" id="GO:0016491">
    <property type="term" value="F:oxidoreductase activity"/>
    <property type="evidence" value="ECO:0007669"/>
    <property type="project" value="UniProtKB-KW"/>
</dbReference>
<dbReference type="Pfam" id="PF00106">
    <property type="entry name" value="adh_short"/>
    <property type="match status" value="1"/>
</dbReference>
<proteinExistence type="inferred from homology"/>
<keyword evidence="2" id="KW-0560">Oxidoreductase</keyword>
<evidence type="ECO:0000313" key="3">
    <source>
        <dbReference type="EMBL" id="USW58483.1"/>
    </source>
</evidence>